<feature type="region of interest" description="Disordered" evidence="1">
    <location>
        <begin position="88"/>
        <end position="118"/>
    </location>
</feature>
<name>A0A918CMG9_9DEIO</name>
<evidence type="ECO:0000313" key="2">
    <source>
        <dbReference type="EMBL" id="GGR31360.1"/>
    </source>
</evidence>
<dbReference type="RefSeq" id="WP_189093012.1">
    <property type="nucleotide sequence ID" value="NZ_BMQL01000052.1"/>
</dbReference>
<organism evidence="2 3">
    <name type="scientific">Deinococcus ruber</name>
    <dbReference type="NCBI Taxonomy" id="1848197"/>
    <lineage>
        <taxon>Bacteria</taxon>
        <taxon>Thermotogati</taxon>
        <taxon>Deinococcota</taxon>
        <taxon>Deinococci</taxon>
        <taxon>Deinococcales</taxon>
        <taxon>Deinococcaceae</taxon>
        <taxon>Deinococcus</taxon>
    </lineage>
</organism>
<reference evidence="2" key="2">
    <citation type="submission" date="2020-09" db="EMBL/GenBank/DDBJ databases">
        <authorList>
            <person name="Sun Q."/>
            <person name="Ohkuma M."/>
        </authorList>
    </citation>
    <scope>NUCLEOTIDE SEQUENCE</scope>
    <source>
        <strain evidence="2">JCM 31311</strain>
    </source>
</reference>
<feature type="compositionally biased region" description="Basic residues" evidence="1">
    <location>
        <begin position="108"/>
        <end position="118"/>
    </location>
</feature>
<protein>
    <submittedName>
        <fullName evidence="2">Uncharacterized protein</fullName>
    </submittedName>
</protein>
<accession>A0A918CMG9</accession>
<reference evidence="2" key="1">
    <citation type="journal article" date="2014" name="Int. J. Syst. Evol. Microbiol.">
        <title>Complete genome sequence of Corynebacterium casei LMG S-19264T (=DSM 44701T), isolated from a smear-ripened cheese.</title>
        <authorList>
            <consortium name="US DOE Joint Genome Institute (JGI-PGF)"/>
            <person name="Walter F."/>
            <person name="Albersmeier A."/>
            <person name="Kalinowski J."/>
            <person name="Ruckert C."/>
        </authorList>
    </citation>
    <scope>NUCLEOTIDE SEQUENCE</scope>
    <source>
        <strain evidence="2">JCM 31311</strain>
    </source>
</reference>
<keyword evidence="3" id="KW-1185">Reference proteome</keyword>
<dbReference type="AlphaFoldDB" id="A0A918CMG9"/>
<proteinExistence type="predicted"/>
<evidence type="ECO:0000256" key="1">
    <source>
        <dbReference type="SAM" id="MobiDB-lite"/>
    </source>
</evidence>
<evidence type="ECO:0000313" key="3">
    <source>
        <dbReference type="Proteomes" id="UP000603865"/>
    </source>
</evidence>
<comment type="caution">
    <text evidence="2">The sequence shown here is derived from an EMBL/GenBank/DDBJ whole genome shotgun (WGS) entry which is preliminary data.</text>
</comment>
<feature type="compositionally biased region" description="Basic and acidic residues" evidence="1">
    <location>
        <begin position="98"/>
        <end position="107"/>
    </location>
</feature>
<gene>
    <name evidence="2" type="ORF">GCM10008957_47570</name>
</gene>
<dbReference type="EMBL" id="BMQL01000052">
    <property type="protein sequence ID" value="GGR31360.1"/>
    <property type="molecule type" value="Genomic_DNA"/>
</dbReference>
<sequence length="118" mass="13550">MSADVEQEGHIHCWHGTGVVLESFPPQFPEICCLCGEKRTRRGSTPNPSMHGPFLPKTGSHFGRVIGEAAPALKPFIDAMEQDQQEFEQRSAKKRAKFEREYEDAKERHRKFKERMGH</sequence>
<dbReference type="Proteomes" id="UP000603865">
    <property type="component" value="Unassembled WGS sequence"/>
</dbReference>